<evidence type="ECO:0000313" key="2">
    <source>
        <dbReference type="Proteomes" id="UP000178444"/>
    </source>
</evidence>
<proteinExistence type="predicted"/>
<dbReference type="EMBL" id="MGKO01000001">
    <property type="protein sequence ID" value="OGN28306.1"/>
    <property type="molecule type" value="Genomic_DNA"/>
</dbReference>
<sequence>MFRSISQRVTARQDHLAQNNSKQEVLNSVISKFFKETIGLDGRTASFNASIQKGNLYISVPSKSVTNEIVFRAKHLYAALKKNRIICNNLIIR</sequence>
<protein>
    <recommendedName>
        <fullName evidence="3">DUF721 domain-containing protein</fullName>
    </recommendedName>
</protein>
<reference evidence="1 2" key="1">
    <citation type="journal article" date="2016" name="Nat. Commun.">
        <title>Thousands of microbial genomes shed light on interconnected biogeochemical processes in an aquifer system.</title>
        <authorList>
            <person name="Anantharaman K."/>
            <person name="Brown C.T."/>
            <person name="Hug L.A."/>
            <person name="Sharon I."/>
            <person name="Castelle C.J."/>
            <person name="Probst A.J."/>
            <person name="Thomas B.C."/>
            <person name="Singh A."/>
            <person name="Wilkins M.J."/>
            <person name="Karaoz U."/>
            <person name="Brodie E.L."/>
            <person name="Williams K.H."/>
            <person name="Hubbard S.S."/>
            <person name="Banfield J.F."/>
        </authorList>
    </citation>
    <scope>NUCLEOTIDE SEQUENCE [LARGE SCALE GENOMIC DNA]</scope>
</reference>
<gene>
    <name evidence="1" type="ORF">A2941_02105</name>
</gene>
<accession>A0A1F8GUH5</accession>
<name>A0A1F8GUH5_9BACT</name>
<comment type="caution">
    <text evidence="1">The sequence shown here is derived from an EMBL/GenBank/DDBJ whole genome shotgun (WGS) entry which is preliminary data.</text>
</comment>
<evidence type="ECO:0000313" key="1">
    <source>
        <dbReference type="EMBL" id="OGN28306.1"/>
    </source>
</evidence>
<dbReference type="AlphaFoldDB" id="A0A1F8GUH5"/>
<organism evidence="1 2">
    <name type="scientific">Candidatus Yanofskybacteria bacterium RIFCSPLOWO2_01_FULL_49_17</name>
    <dbReference type="NCBI Taxonomy" id="1802700"/>
    <lineage>
        <taxon>Bacteria</taxon>
        <taxon>Candidatus Yanofskyibacteriota</taxon>
    </lineage>
</organism>
<evidence type="ECO:0008006" key="3">
    <source>
        <dbReference type="Google" id="ProtNLM"/>
    </source>
</evidence>
<dbReference type="Proteomes" id="UP000178444">
    <property type="component" value="Unassembled WGS sequence"/>
</dbReference>